<organism evidence="1 2">
    <name type="scientific">Subtercola vilae</name>
    <dbReference type="NCBI Taxonomy" id="2056433"/>
    <lineage>
        <taxon>Bacteria</taxon>
        <taxon>Bacillati</taxon>
        <taxon>Actinomycetota</taxon>
        <taxon>Actinomycetes</taxon>
        <taxon>Micrococcales</taxon>
        <taxon>Microbacteriaceae</taxon>
        <taxon>Subtercola</taxon>
    </lineage>
</organism>
<reference evidence="1 2" key="1">
    <citation type="journal article" date="2019" name="Microorganisms">
        <title>Systematic Affiliation and Genome Analysis of Subtercola vilae DB165(T) with Particular Emphasis on Cold Adaptation of an Isolate from a High-Altitude Cold Volcano Lake.</title>
        <authorList>
            <person name="Villalobos A.S."/>
            <person name="Wiese J."/>
            <person name="Imhoff J.F."/>
            <person name="Dorador C."/>
            <person name="Keller A."/>
            <person name="Hentschel U."/>
        </authorList>
    </citation>
    <scope>NUCLEOTIDE SEQUENCE [LARGE SCALE GENOMIC DNA]</scope>
    <source>
        <strain evidence="1 2">DB165</strain>
    </source>
</reference>
<dbReference type="Proteomes" id="UP000306192">
    <property type="component" value="Unassembled WGS sequence"/>
</dbReference>
<accession>A0A4T2BZJ2</accession>
<dbReference type="SUPFAM" id="SSF81301">
    <property type="entry name" value="Nucleotidyltransferase"/>
    <property type="match status" value="1"/>
</dbReference>
<dbReference type="InterPro" id="IPR043519">
    <property type="entry name" value="NT_sf"/>
</dbReference>
<name>A0A4T2BZJ2_9MICO</name>
<dbReference type="Pfam" id="PF04439">
    <property type="entry name" value="Adenyl_transf"/>
    <property type="match status" value="1"/>
</dbReference>
<keyword evidence="1" id="KW-0548">Nucleotidyltransferase</keyword>
<dbReference type="EMBL" id="QYRT01000020">
    <property type="protein sequence ID" value="TIH35286.1"/>
    <property type="molecule type" value="Genomic_DNA"/>
</dbReference>
<dbReference type="SUPFAM" id="SSF81631">
    <property type="entry name" value="PAP/OAS1 substrate-binding domain"/>
    <property type="match status" value="1"/>
</dbReference>
<keyword evidence="1" id="KW-0808">Transferase</keyword>
<proteinExistence type="predicted"/>
<dbReference type="AlphaFoldDB" id="A0A4T2BZJ2"/>
<dbReference type="GO" id="GO:0016779">
    <property type="term" value="F:nucleotidyltransferase activity"/>
    <property type="evidence" value="ECO:0007669"/>
    <property type="project" value="UniProtKB-KW"/>
</dbReference>
<evidence type="ECO:0000313" key="2">
    <source>
        <dbReference type="Proteomes" id="UP000306192"/>
    </source>
</evidence>
<comment type="caution">
    <text evidence="1">The sequence shown here is derived from an EMBL/GenBank/DDBJ whole genome shotgun (WGS) entry which is preliminary data.</text>
</comment>
<dbReference type="Gene3D" id="3.30.460.10">
    <property type="entry name" value="Beta Polymerase, domain 2"/>
    <property type="match status" value="1"/>
</dbReference>
<sequence length="265" mass="29838">MDYDNAIEQLVEWALKNAVVRGVILTGSGSTGETHPLSDRDVEIYTTDPATLLSDDSWWARLGEVLVVERLDMPGWHPSRLVYYVGGKLDLTVIPAAAISEVPRQRPFTVLLDKDNAAAHREPDEVIGLHPSESDFDERLNWAYAAALMCAKAIARDEPWSSKIRDRDLKHSLLVMIEWDHRARYGLEFDVRFLGSGMRQWMDRGVQDALEKCWARFDSDDSERALLATVALFAALSTRVAVTLRFAPFDHERVSAEIAAVLSSR</sequence>
<keyword evidence="2" id="KW-1185">Reference proteome</keyword>
<dbReference type="Gene3D" id="1.20.120.330">
    <property type="entry name" value="Nucleotidyltransferases domain 2"/>
    <property type="match status" value="1"/>
</dbReference>
<evidence type="ECO:0000313" key="1">
    <source>
        <dbReference type="EMBL" id="TIH35286.1"/>
    </source>
</evidence>
<gene>
    <name evidence="1" type="ORF">D4765_11255</name>
</gene>
<dbReference type="OrthoDB" id="4519931at2"/>
<protein>
    <submittedName>
        <fullName evidence="1">Adenylyltransferase</fullName>
    </submittedName>
</protein>
<dbReference type="InterPro" id="IPR007530">
    <property type="entry name" value="Aminoglycoside_adenylylTfrase"/>
</dbReference>
<dbReference type="RefSeq" id="WP_136642387.1">
    <property type="nucleotide sequence ID" value="NZ_QYRT01000020.1"/>
</dbReference>